<sequence>MANEQDKLLLDEMAKILMKQYCVPMSV</sequence>
<name>A0A0F9A1N4_9ZZZZ</name>
<feature type="non-terminal residue" evidence="1">
    <location>
        <position position="27"/>
    </location>
</feature>
<proteinExistence type="predicted"/>
<organism evidence="1">
    <name type="scientific">marine sediment metagenome</name>
    <dbReference type="NCBI Taxonomy" id="412755"/>
    <lineage>
        <taxon>unclassified sequences</taxon>
        <taxon>metagenomes</taxon>
        <taxon>ecological metagenomes</taxon>
    </lineage>
</organism>
<accession>A0A0F9A1N4</accession>
<dbReference type="EMBL" id="LAZR01060244">
    <property type="protein sequence ID" value="KKK66096.1"/>
    <property type="molecule type" value="Genomic_DNA"/>
</dbReference>
<reference evidence="1" key="1">
    <citation type="journal article" date="2015" name="Nature">
        <title>Complex archaea that bridge the gap between prokaryotes and eukaryotes.</title>
        <authorList>
            <person name="Spang A."/>
            <person name="Saw J.H."/>
            <person name="Jorgensen S.L."/>
            <person name="Zaremba-Niedzwiedzka K."/>
            <person name="Martijn J."/>
            <person name="Lind A.E."/>
            <person name="van Eijk R."/>
            <person name="Schleper C."/>
            <person name="Guy L."/>
            <person name="Ettema T.J."/>
        </authorList>
    </citation>
    <scope>NUCLEOTIDE SEQUENCE</scope>
</reference>
<gene>
    <name evidence="1" type="ORF">LCGC14_2967510</name>
</gene>
<protein>
    <submittedName>
        <fullName evidence="1">Uncharacterized protein</fullName>
    </submittedName>
</protein>
<evidence type="ECO:0000313" key="1">
    <source>
        <dbReference type="EMBL" id="KKK66096.1"/>
    </source>
</evidence>
<comment type="caution">
    <text evidence="1">The sequence shown here is derived from an EMBL/GenBank/DDBJ whole genome shotgun (WGS) entry which is preliminary data.</text>
</comment>
<dbReference type="AlphaFoldDB" id="A0A0F9A1N4"/>